<organism evidence="3 4">
    <name type="scientific">Ureaplasma diversum NCTC 246</name>
    <dbReference type="NCBI Taxonomy" id="1188241"/>
    <lineage>
        <taxon>Bacteria</taxon>
        <taxon>Bacillati</taxon>
        <taxon>Mycoplasmatota</taxon>
        <taxon>Mycoplasmoidales</taxon>
        <taxon>Mycoplasmoidaceae</taxon>
        <taxon>Ureaplasma</taxon>
    </lineage>
</organism>
<gene>
    <name evidence="3" type="ORF">UDIV_2360</name>
</gene>
<protein>
    <recommendedName>
        <fullName evidence="2">Protein G-related albumin-binding (GA) module domain-containing protein</fullName>
    </recommendedName>
</protein>
<evidence type="ECO:0000313" key="3">
    <source>
        <dbReference type="EMBL" id="KEZ23779.1"/>
    </source>
</evidence>
<name>A0A084F0N7_9BACT</name>
<keyword evidence="1" id="KW-0175">Coiled coil</keyword>
<dbReference type="Proteomes" id="UP000028537">
    <property type="component" value="Unassembled WGS sequence"/>
</dbReference>
<feature type="coiled-coil region" evidence="1">
    <location>
        <begin position="30"/>
        <end position="64"/>
    </location>
</feature>
<comment type="caution">
    <text evidence="3">The sequence shown here is derived from an EMBL/GenBank/DDBJ whole genome shotgun (WGS) entry which is preliminary data.</text>
</comment>
<dbReference type="InterPro" id="IPR002988">
    <property type="entry name" value="GA_module"/>
</dbReference>
<reference evidence="3 4" key="1">
    <citation type="submission" date="2014-02" db="EMBL/GenBank/DDBJ databases">
        <title>Genome sequence of Ureaplasma diversum strain 246.</title>
        <authorList>
            <person name="Sirand-Pugnet P."/>
            <person name="Breton M."/>
            <person name="Dordet-Frisoni E."/>
            <person name="Baranowski E."/>
            <person name="Barre A."/>
            <person name="Couture C."/>
            <person name="Dupuy V."/>
            <person name="Gaurivaud P."/>
            <person name="Jacob D."/>
            <person name="Lemaitre C."/>
            <person name="Manso-Silvan L."/>
            <person name="Nikolski M."/>
            <person name="Nouvel L.-X."/>
            <person name="Poumarat F."/>
            <person name="Tardy F."/>
            <person name="Thebault P."/>
            <person name="Theil S."/>
            <person name="Citti C."/>
            <person name="Thiaucourt F."/>
            <person name="Blanchard A."/>
        </authorList>
    </citation>
    <scope>NUCLEOTIDE SEQUENCE [LARGE SCALE GENOMIC DNA]</scope>
    <source>
        <strain evidence="3 4">NCTC 246</strain>
    </source>
</reference>
<keyword evidence="4" id="KW-1185">Reference proteome</keyword>
<dbReference type="EMBL" id="JFDP01000036">
    <property type="protein sequence ID" value="KEZ23779.1"/>
    <property type="molecule type" value="Genomic_DNA"/>
</dbReference>
<dbReference type="AlphaFoldDB" id="A0A084F0N7"/>
<dbReference type="Pfam" id="PF01468">
    <property type="entry name" value="GA"/>
    <property type="match status" value="2"/>
</dbReference>
<feature type="domain" description="Protein G-related albumin-binding (GA) module" evidence="2">
    <location>
        <begin position="46"/>
        <end position="70"/>
    </location>
</feature>
<evidence type="ECO:0000259" key="2">
    <source>
        <dbReference type="Pfam" id="PF01468"/>
    </source>
</evidence>
<sequence>MTEEEKSRFLVDINKSESEEVVDSILQKANDRNQINKENKLELLKQLKQEIVDAKSEINNLGHLNEDQKN</sequence>
<accession>A0A084F0N7</accession>
<evidence type="ECO:0000256" key="1">
    <source>
        <dbReference type="SAM" id="Coils"/>
    </source>
</evidence>
<evidence type="ECO:0000313" key="4">
    <source>
        <dbReference type="Proteomes" id="UP000028537"/>
    </source>
</evidence>
<proteinExistence type="predicted"/>
<feature type="domain" description="Protein G-related albumin-binding (GA) module" evidence="2">
    <location>
        <begin position="2"/>
        <end position="34"/>
    </location>
</feature>